<feature type="region of interest" description="Disordered" evidence="1">
    <location>
        <begin position="86"/>
        <end position="126"/>
    </location>
</feature>
<gene>
    <name evidence="2" type="ORF">H9L05_21340</name>
</gene>
<proteinExistence type="predicted"/>
<dbReference type="EMBL" id="CP060785">
    <property type="protein sequence ID" value="QNP54226.1"/>
    <property type="molecule type" value="Genomic_DNA"/>
</dbReference>
<geneLocation type="plasmid" evidence="2 3">
    <name>p_unnamed1</name>
</geneLocation>
<accession>A0A7H0H110</accession>
<evidence type="ECO:0000256" key="1">
    <source>
        <dbReference type="SAM" id="MobiDB-lite"/>
    </source>
</evidence>
<reference evidence="2 3" key="1">
    <citation type="submission" date="2020-08" db="EMBL/GenBank/DDBJ databases">
        <title>Genome sequence of Hymenobacter qilianensis JCM 19763T.</title>
        <authorList>
            <person name="Hyun D.-W."/>
            <person name="Bae J.-W."/>
        </authorList>
    </citation>
    <scope>NUCLEOTIDE SEQUENCE [LARGE SCALE GENOMIC DNA]</scope>
    <source>
        <strain evidence="2 3">JCM 19763</strain>
        <plasmid evidence="2 3">p_unnamed1</plasmid>
    </source>
</reference>
<dbReference type="Gene3D" id="1.10.10.10">
    <property type="entry name" value="Winged helix-like DNA-binding domain superfamily/Winged helix DNA-binding domain"/>
    <property type="match status" value="1"/>
</dbReference>
<feature type="compositionally biased region" description="Low complexity" evidence="1">
    <location>
        <begin position="101"/>
        <end position="126"/>
    </location>
</feature>
<evidence type="ECO:0000313" key="2">
    <source>
        <dbReference type="EMBL" id="QNP54226.1"/>
    </source>
</evidence>
<dbReference type="Proteomes" id="UP000516093">
    <property type="component" value="Plasmid p_unnamed1"/>
</dbReference>
<protein>
    <submittedName>
        <fullName evidence="2">Replication initiation protein</fullName>
    </submittedName>
</protein>
<dbReference type="KEGG" id="hqi:H9L05_21340"/>
<sequence length="126" mass="13361">MFTLFRLSSPPIPAQPALPMLPPSSPPAALYPRAYQANALVRAPLKLTHVEARIFALALGCIHQDQTELPGISIPLSRVMTQKKGGACTRPSATHAKASCPRWSALSPRPAARSALRPTPSSATST</sequence>
<keyword evidence="3" id="KW-1185">Reference proteome</keyword>
<name>A0A7H0H110_9BACT</name>
<evidence type="ECO:0000313" key="3">
    <source>
        <dbReference type="Proteomes" id="UP000516093"/>
    </source>
</evidence>
<dbReference type="InterPro" id="IPR036388">
    <property type="entry name" value="WH-like_DNA-bd_sf"/>
</dbReference>
<keyword evidence="2" id="KW-0614">Plasmid</keyword>
<dbReference type="RefSeq" id="WP_187734385.1">
    <property type="nucleotide sequence ID" value="NZ_CP060785.1"/>
</dbReference>
<dbReference type="AlphaFoldDB" id="A0A7H0H110"/>
<organism evidence="2 3">
    <name type="scientific">Hymenobacter qilianensis</name>
    <dbReference type="NCBI Taxonomy" id="1385715"/>
    <lineage>
        <taxon>Bacteria</taxon>
        <taxon>Pseudomonadati</taxon>
        <taxon>Bacteroidota</taxon>
        <taxon>Cytophagia</taxon>
        <taxon>Cytophagales</taxon>
        <taxon>Hymenobacteraceae</taxon>
        <taxon>Hymenobacter</taxon>
    </lineage>
</organism>